<dbReference type="RefSeq" id="WP_082349188.1">
    <property type="nucleotide sequence ID" value="NZ_CP159837.1"/>
</dbReference>
<dbReference type="SUPFAM" id="SSF51569">
    <property type="entry name" value="Aldolase"/>
    <property type="match status" value="1"/>
</dbReference>
<dbReference type="GO" id="GO:0016832">
    <property type="term" value="F:aldehyde-lyase activity"/>
    <property type="evidence" value="ECO:0007669"/>
    <property type="project" value="InterPro"/>
</dbReference>
<evidence type="ECO:0000256" key="2">
    <source>
        <dbReference type="ARBA" id="ARBA00023270"/>
    </source>
</evidence>
<accession>A0AAU8JCJ2</accession>
<dbReference type="AlphaFoldDB" id="A0AAU8JCJ2"/>
<evidence type="ECO:0000256" key="1">
    <source>
        <dbReference type="ARBA" id="ARBA00004496"/>
    </source>
</evidence>
<gene>
    <name evidence="3" type="ORF">ABWT76_005292</name>
</gene>
<dbReference type="InterPro" id="IPR033919">
    <property type="entry name" value="TSA/FSA_arc/bac"/>
</dbReference>
<comment type="subcellular location">
    <subcellularLocation>
        <location evidence="1">Cytoplasm</location>
    </subcellularLocation>
</comment>
<dbReference type="InterPro" id="IPR013785">
    <property type="entry name" value="Aldolase_TIM"/>
</dbReference>
<reference evidence="3" key="1">
    <citation type="submission" date="2024-07" db="EMBL/GenBank/DDBJ databases">
        <authorList>
            <person name="Kim Y.J."/>
            <person name="Jeong J.Y."/>
        </authorList>
    </citation>
    <scope>NUCLEOTIDE SEQUENCE</scope>
    <source>
        <strain evidence="3">GIHE-MW2</strain>
    </source>
</reference>
<protein>
    <submittedName>
        <fullName evidence="3">Transaldolase family protein</fullName>
    </submittedName>
</protein>
<proteinExistence type="predicted"/>
<sequence length="233" mass="24757">MAIYLDSAIASEAEIARRMGWVKGITTNPTLLAKSQQPPETTLIQLASLTPGPVFYQVTAMDYEGMIAEGQAAYEIIGNQTILKIPATPVGFEVVASLSWEITCSVTAIYHPIQAAIASEAGAKIAIAYVNRATRLLGDGIALVRDMAAILKGTDTEILAASIKSPEEAALALQAGADHLTLPLAMLQAIATHDLSEKTVAEFNQNGIGLKTLELAPDINTDMDLDMDMDMDI</sequence>
<dbReference type="Pfam" id="PF00923">
    <property type="entry name" value="TAL_FSA"/>
    <property type="match status" value="1"/>
</dbReference>
<dbReference type="EMBL" id="CP159837">
    <property type="protein sequence ID" value="XCM36528.1"/>
    <property type="molecule type" value="Genomic_DNA"/>
</dbReference>
<organism evidence="3">
    <name type="scientific">Planktothricoides raciborskii GIHE-MW2</name>
    <dbReference type="NCBI Taxonomy" id="2792601"/>
    <lineage>
        <taxon>Bacteria</taxon>
        <taxon>Bacillati</taxon>
        <taxon>Cyanobacteriota</taxon>
        <taxon>Cyanophyceae</taxon>
        <taxon>Oscillatoriophycideae</taxon>
        <taxon>Oscillatoriales</taxon>
        <taxon>Oscillatoriaceae</taxon>
        <taxon>Planktothricoides</taxon>
    </lineage>
</organism>
<name>A0AAU8JCJ2_9CYAN</name>
<dbReference type="CDD" id="cd00956">
    <property type="entry name" value="Transaldolase_FSA"/>
    <property type="match status" value="1"/>
</dbReference>
<dbReference type="Gene3D" id="3.20.20.70">
    <property type="entry name" value="Aldolase class I"/>
    <property type="match status" value="1"/>
</dbReference>
<dbReference type="InterPro" id="IPR018225">
    <property type="entry name" value="Transaldolase_AS"/>
</dbReference>
<evidence type="ECO:0000313" key="3">
    <source>
        <dbReference type="EMBL" id="XCM36528.1"/>
    </source>
</evidence>
<keyword evidence="2" id="KW-0704">Schiff base</keyword>
<dbReference type="PROSITE" id="PS01054">
    <property type="entry name" value="TRANSALDOLASE_1"/>
    <property type="match status" value="1"/>
</dbReference>
<dbReference type="PANTHER" id="PTHR10683:SF40">
    <property type="entry name" value="FRUCTOSE-6-PHOSPHATE ALDOLASE 1-RELATED"/>
    <property type="match status" value="1"/>
</dbReference>
<dbReference type="InterPro" id="IPR001585">
    <property type="entry name" value="TAL/FSA"/>
</dbReference>
<dbReference type="GO" id="GO:0005975">
    <property type="term" value="P:carbohydrate metabolic process"/>
    <property type="evidence" value="ECO:0007669"/>
    <property type="project" value="InterPro"/>
</dbReference>
<dbReference type="PANTHER" id="PTHR10683">
    <property type="entry name" value="TRANSALDOLASE"/>
    <property type="match status" value="1"/>
</dbReference>
<dbReference type="GO" id="GO:0005737">
    <property type="term" value="C:cytoplasm"/>
    <property type="evidence" value="ECO:0007669"/>
    <property type="project" value="UniProtKB-SubCell"/>
</dbReference>